<gene>
    <name evidence="10" type="primary">CSON011388</name>
</gene>
<dbReference type="PANTHER" id="PTHR42643:SF30">
    <property type="entry name" value="IONOTROPIC RECEPTOR 40A-RELATED"/>
    <property type="match status" value="1"/>
</dbReference>
<dbReference type="Gene3D" id="3.40.190.10">
    <property type="entry name" value="Periplasmic binding protein-like II"/>
    <property type="match status" value="1"/>
</dbReference>
<feature type="transmembrane region" description="Helical" evidence="8">
    <location>
        <begin position="390"/>
        <end position="410"/>
    </location>
</feature>
<evidence type="ECO:0000256" key="7">
    <source>
        <dbReference type="ARBA" id="ARBA00023180"/>
    </source>
</evidence>
<proteinExistence type="predicted"/>
<evidence type="ECO:0000256" key="8">
    <source>
        <dbReference type="SAM" id="Phobius"/>
    </source>
</evidence>
<dbReference type="SUPFAM" id="SSF53850">
    <property type="entry name" value="Periplasmic binding protein-like II"/>
    <property type="match status" value="1"/>
</dbReference>
<evidence type="ECO:0000256" key="3">
    <source>
        <dbReference type="ARBA" id="ARBA00022692"/>
    </source>
</evidence>
<evidence type="ECO:0000256" key="4">
    <source>
        <dbReference type="ARBA" id="ARBA00022989"/>
    </source>
</evidence>
<keyword evidence="2" id="KW-1003">Cell membrane</keyword>
<organism evidence="10">
    <name type="scientific">Culicoides sonorensis</name>
    <name type="common">Biting midge</name>
    <dbReference type="NCBI Taxonomy" id="179676"/>
    <lineage>
        <taxon>Eukaryota</taxon>
        <taxon>Metazoa</taxon>
        <taxon>Ecdysozoa</taxon>
        <taxon>Arthropoda</taxon>
        <taxon>Hexapoda</taxon>
        <taxon>Insecta</taxon>
        <taxon>Pterygota</taxon>
        <taxon>Neoptera</taxon>
        <taxon>Endopterygota</taxon>
        <taxon>Diptera</taxon>
        <taxon>Nematocera</taxon>
        <taxon>Chironomoidea</taxon>
        <taxon>Ceratopogonidae</taxon>
        <taxon>Ceratopogoninae</taxon>
        <taxon>Culicoides</taxon>
        <taxon>Monoculicoides</taxon>
    </lineage>
</organism>
<protein>
    <submittedName>
        <fullName evidence="10">CSON011388 protein</fullName>
    </submittedName>
</protein>
<evidence type="ECO:0000256" key="2">
    <source>
        <dbReference type="ARBA" id="ARBA00022475"/>
    </source>
</evidence>
<sequence length="479" mass="55584">MKRKSVFFCFLVFQSVFNQIESQDDEKKYEKFGIEEIESNEAIRNNDLKVMIHDFFNEQNKVSVMDDNKSNFSIHNLFPFEFPTVILNSFNNLHRGNNKGSIKGYNMLHGYICVCTDYNHCFNHELLYLSTINPLANIVLITDGIHLVSVKKFFANAWKRYKMLNILIVNTKNYASFIYNPFNSTVIRITTETKFDFHQFHVERTSNLYGYPLKINVFDCLMLCRVLKDFKYELACSEILYAIKRLMNITLEYVEPSDKEEFGYIHPNGTYMGALGEIEYNRVDIAVDLRIIAEFQDASNLYFLKPAFPVKFCFVVPNNFYPLTFEVFPHKFVDNTVLFLVIFSMFTLIVVTYTINTIQNPASKTNITNIALSYFSIYNNVSTVSTPTNFYGRLLYATMLLFTIIMANSYQGSIITQLNRRGSAANIDTIQQLLTSGLAIRVPSGPDKYIRDFESFPRESTQRQLFDKKIITDTSSKIQ</sequence>
<dbReference type="GO" id="GO:0005886">
    <property type="term" value="C:plasma membrane"/>
    <property type="evidence" value="ECO:0007669"/>
    <property type="project" value="UniProtKB-SubCell"/>
</dbReference>
<keyword evidence="7" id="KW-0325">Glycoprotein</keyword>
<feature type="transmembrane region" description="Helical" evidence="8">
    <location>
        <begin position="337"/>
        <end position="355"/>
    </location>
</feature>
<evidence type="ECO:0000256" key="6">
    <source>
        <dbReference type="ARBA" id="ARBA00023170"/>
    </source>
</evidence>
<dbReference type="VEuPathDB" id="VectorBase:CSON011388"/>
<evidence type="ECO:0000256" key="5">
    <source>
        <dbReference type="ARBA" id="ARBA00023136"/>
    </source>
</evidence>
<keyword evidence="5 8" id="KW-0472">Membrane</keyword>
<dbReference type="AlphaFoldDB" id="A0A336M3E0"/>
<feature type="signal peptide" evidence="9">
    <location>
        <begin position="1"/>
        <end position="22"/>
    </location>
</feature>
<accession>A0A336M3E0</accession>
<evidence type="ECO:0000256" key="9">
    <source>
        <dbReference type="SAM" id="SignalP"/>
    </source>
</evidence>
<comment type="subcellular location">
    <subcellularLocation>
        <location evidence="1">Cell membrane</location>
        <topology evidence="1">Multi-pass membrane protein</topology>
    </subcellularLocation>
</comment>
<keyword evidence="4 8" id="KW-1133">Transmembrane helix</keyword>
<reference evidence="10" key="1">
    <citation type="submission" date="2018-07" db="EMBL/GenBank/DDBJ databases">
        <authorList>
            <person name="Quirk P.G."/>
            <person name="Krulwich T.A."/>
        </authorList>
    </citation>
    <scope>NUCLEOTIDE SEQUENCE</scope>
</reference>
<evidence type="ECO:0000313" key="10">
    <source>
        <dbReference type="EMBL" id="SSX24776.1"/>
    </source>
</evidence>
<evidence type="ECO:0000256" key="1">
    <source>
        <dbReference type="ARBA" id="ARBA00004651"/>
    </source>
</evidence>
<keyword evidence="3 8" id="KW-0812">Transmembrane</keyword>
<dbReference type="Gene3D" id="1.10.287.70">
    <property type="match status" value="1"/>
</dbReference>
<dbReference type="PANTHER" id="PTHR42643">
    <property type="entry name" value="IONOTROPIC RECEPTOR 20A-RELATED"/>
    <property type="match status" value="1"/>
</dbReference>
<keyword evidence="6" id="KW-0675">Receptor</keyword>
<dbReference type="EMBL" id="UFQT01000496">
    <property type="protein sequence ID" value="SSX24776.1"/>
    <property type="molecule type" value="Genomic_DNA"/>
</dbReference>
<keyword evidence="9" id="KW-0732">Signal</keyword>
<feature type="chain" id="PRO_5016360919" evidence="9">
    <location>
        <begin position="23"/>
        <end position="479"/>
    </location>
</feature>
<dbReference type="InterPro" id="IPR052192">
    <property type="entry name" value="Insect_Ionotropic_Sensory_Rcpt"/>
</dbReference>
<name>A0A336M3E0_CULSO</name>